<dbReference type="RefSeq" id="WP_078978508.1">
    <property type="nucleotide sequence ID" value="NZ_MWQN01000001.1"/>
</dbReference>
<dbReference type="EMBL" id="MWQN01000001">
    <property type="protein sequence ID" value="OPC84214.1"/>
    <property type="molecule type" value="Genomic_DNA"/>
</dbReference>
<dbReference type="STRING" id="159449.B4N89_27730"/>
<feature type="region of interest" description="Disordered" evidence="1">
    <location>
        <begin position="1"/>
        <end position="21"/>
    </location>
</feature>
<proteinExistence type="predicted"/>
<gene>
    <name evidence="3" type="ORF">B4N89_27730</name>
</gene>
<dbReference type="Proteomes" id="UP000190037">
    <property type="component" value="Unassembled WGS sequence"/>
</dbReference>
<dbReference type="AlphaFoldDB" id="A0A1T3P582"/>
<dbReference type="Pfam" id="PF13313">
    <property type="entry name" value="DUF4082"/>
    <property type="match status" value="1"/>
</dbReference>
<evidence type="ECO:0000256" key="1">
    <source>
        <dbReference type="SAM" id="MobiDB-lite"/>
    </source>
</evidence>
<comment type="caution">
    <text evidence="3">The sequence shown here is derived from an EMBL/GenBank/DDBJ whole genome shotgun (WGS) entry which is preliminary data.</text>
</comment>
<evidence type="ECO:0000313" key="3">
    <source>
        <dbReference type="EMBL" id="OPC84214.1"/>
    </source>
</evidence>
<evidence type="ECO:0000259" key="2">
    <source>
        <dbReference type="Pfam" id="PF13313"/>
    </source>
</evidence>
<organism evidence="3 4">
    <name type="scientific">Embleya scabrispora</name>
    <dbReference type="NCBI Taxonomy" id="159449"/>
    <lineage>
        <taxon>Bacteria</taxon>
        <taxon>Bacillati</taxon>
        <taxon>Actinomycetota</taxon>
        <taxon>Actinomycetes</taxon>
        <taxon>Kitasatosporales</taxon>
        <taxon>Streptomycetaceae</taxon>
        <taxon>Embleya</taxon>
    </lineage>
</organism>
<feature type="domain" description="DUF4082" evidence="2">
    <location>
        <begin position="15"/>
        <end position="165"/>
    </location>
</feature>
<keyword evidence="4" id="KW-1185">Reference proteome</keyword>
<protein>
    <recommendedName>
        <fullName evidence="2">DUF4082 domain-containing protein</fullName>
    </recommendedName>
</protein>
<accession>A0A1T3P582</accession>
<dbReference type="InterPro" id="IPR025141">
    <property type="entry name" value="DUF4082"/>
</dbReference>
<sequence length="312" mass="31841">MTDFRIWPNTDGRTESSTEETPVSLGTEFVLSATGWAKALHYWRATEAELGTVTGAIYAVDTDAEIDGTAVTFVVSGVGWQTYTLAAPVRLEADTRYVVSVHHPNRYAMGLGAYFSAGPGAAGITNGIITAPPTSAVTSPNGQGRYEYGPTRVAPRQTFNANAYLSDVTVGDTDPGGTVLTPVGIPGTATVGTPTLTPDPVTLTPQGIDGTSTVGLPTLAPRPVTLAPQGIASGAIIGEPTLTATATLTPQGIGSTSTVGTPGLTPGTVVLRPVGIPSTARVGEPVIRLPGDHSHDISLGALTDPWTLGALA</sequence>
<reference evidence="3 4" key="1">
    <citation type="submission" date="2017-03" db="EMBL/GenBank/DDBJ databases">
        <title>Draft genome sequence of Streptomyces scabrisporus NF3, endophyte isolated from Amphipterygium adstringens.</title>
        <authorList>
            <person name="Vazquez M."/>
            <person name="Ceapa C.D."/>
            <person name="Rodriguez Luna D."/>
            <person name="Sanchez Esquivel S."/>
        </authorList>
    </citation>
    <scope>NUCLEOTIDE SEQUENCE [LARGE SCALE GENOMIC DNA]</scope>
    <source>
        <strain evidence="3 4">NF3</strain>
    </source>
</reference>
<dbReference type="OrthoDB" id="505641at2"/>
<evidence type="ECO:0000313" key="4">
    <source>
        <dbReference type="Proteomes" id="UP000190037"/>
    </source>
</evidence>
<name>A0A1T3P582_9ACTN</name>